<dbReference type="KEGG" id="hhy:Halhy_6005"/>
<dbReference type="Pfam" id="PF13280">
    <property type="entry name" value="WYL"/>
    <property type="match status" value="1"/>
</dbReference>
<sequence>MPVNRNALIRYKTIDACLRRRNRKWTLEDLIEACSDALYEYEGIRKGVSRRAIQLDIQLMRSEKLGYNAPIVVLDKKYYTYEDPEYSIANIPLTQQDLNTLNEVVGILRQFKGFAHFREVDDMVNRLQHKIQMVKTNQRPLIDFEKNEQLKGLAHLEGIYAAIVEQKVLKVEYQSFKATVPQTIVLHPHLLKEFRNRWFVLGMRDDRLHPQIFALDRIKSFEAIDTSAFRFDPDLDANWLQDTIGVTKTRGQKTITVQFWVSTDQSPYVQTKPFHHSQQIVEQREDGSTVFSIEVIQNLELEREFLGFAENIEVLAPRLLRKRMEKRLESAGANYRKKEQNHG</sequence>
<dbReference type="PANTHER" id="PTHR34580">
    <property type="match status" value="1"/>
</dbReference>
<proteinExistence type="predicted"/>
<feature type="domain" description="WCX" evidence="2">
    <location>
        <begin position="254"/>
        <end position="331"/>
    </location>
</feature>
<reference evidence="3 4" key="1">
    <citation type="journal article" date="2011" name="Stand. Genomic Sci.">
        <title>Complete genome sequence of Haliscomenobacter hydrossis type strain (O).</title>
        <authorList>
            <consortium name="US DOE Joint Genome Institute (JGI-PGF)"/>
            <person name="Daligault H."/>
            <person name="Lapidus A."/>
            <person name="Zeytun A."/>
            <person name="Nolan M."/>
            <person name="Lucas S."/>
            <person name="Del Rio T.G."/>
            <person name="Tice H."/>
            <person name="Cheng J.F."/>
            <person name="Tapia R."/>
            <person name="Han C."/>
            <person name="Goodwin L."/>
            <person name="Pitluck S."/>
            <person name="Liolios K."/>
            <person name="Pagani I."/>
            <person name="Ivanova N."/>
            <person name="Huntemann M."/>
            <person name="Mavromatis K."/>
            <person name="Mikhailova N."/>
            <person name="Pati A."/>
            <person name="Chen A."/>
            <person name="Palaniappan K."/>
            <person name="Land M."/>
            <person name="Hauser L."/>
            <person name="Brambilla E.M."/>
            <person name="Rohde M."/>
            <person name="Verbarg S."/>
            <person name="Goker M."/>
            <person name="Bristow J."/>
            <person name="Eisen J.A."/>
            <person name="Markowitz V."/>
            <person name="Hugenholtz P."/>
            <person name="Kyrpides N.C."/>
            <person name="Klenk H.P."/>
            <person name="Woyke T."/>
        </authorList>
    </citation>
    <scope>NUCLEOTIDE SEQUENCE [LARGE SCALE GENOMIC DNA]</scope>
    <source>
        <strain evidence="4">ATCC 27775 / DSM 1100 / LMG 10767 / O</strain>
    </source>
</reference>
<dbReference type="AlphaFoldDB" id="F4L1D1"/>
<evidence type="ECO:0000259" key="2">
    <source>
        <dbReference type="Pfam" id="PF25583"/>
    </source>
</evidence>
<dbReference type="Proteomes" id="UP000008461">
    <property type="component" value="Chromosome"/>
</dbReference>
<organism evidence="3 4">
    <name type="scientific">Haliscomenobacter hydrossis (strain ATCC 27775 / DSM 1100 / LMG 10767 / O)</name>
    <dbReference type="NCBI Taxonomy" id="760192"/>
    <lineage>
        <taxon>Bacteria</taxon>
        <taxon>Pseudomonadati</taxon>
        <taxon>Bacteroidota</taxon>
        <taxon>Saprospiria</taxon>
        <taxon>Saprospirales</taxon>
        <taxon>Haliscomenobacteraceae</taxon>
        <taxon>Haliscomenobacter</taxon>
    </lineage>
</organism>
<protein>
    <submittedName>
        <fullName evidence="3">Uncharacterized protein</fullName>
    </submittedName>
</protein>
<reference key="2">
    <citation type="submission" date="2011-04" db="EMBL/GenBank/DDBJ databases">
        <title>Complete sequence of chromosome of Haliscomenobacter hydrossis DSM 1100.</title>
        <authorList>
            <consortium name="US DOE Joint Genome Institute (JGI-PGF)"/>
            <person name="Lucas S."/>
            <person name="Han J."/>
            <person name="Lapidus A."/>
            <person name="Bruce D."/>
            <person name="Goodwin L."/>
            <person name="Pitluck S."/>
            <person name="Peters L."/>
            <person name="Kyrpides N."/>
            <person name="Mavromatis K."/>
            <person name="Ivanova N."/>
            <person name="Ovchinnikova G."/>
            <person name="Pagani I."/>
            <person name="Daligault H."/>
            <person name="Detter J.C."/>
            <person name="Han C."/>
            <person name="Land M."/>
            <person name="Hauser L."/>
            <person name="Markowitz V."/>
            <person name="Cheng J.-F."/>
            <person name="Hugenholtz P."/>
            <person name="Woyke T."/>
            <person name="Wu D."/>
            <person name="Verbarg S."/>
            <person name="Frueling A."/>
            <person name="Brambilla E."/>
            <person name="Klenk H.-P."/>
            <person name="Eisen J.A."/>
        </authorList>
    </citation>
    <scope>NUCLEOTIDE SEQUENCE</scope>
    <source>
        <strain>DSM 1100</strain>
    </source>
</reference>
<dbReference type="InterPro" id="IPR026881">
    <property type="entry name" value="WYL_dom"/>
</dbReference>
<dbReference type="eggNOG" id="COG2378">
    <property type="taxonomic scope" value="Bacteria"/>
</dbReference>
<feature type="domain" description="WYL" evidence="1">
    <location>
        <begin position="155"/>
        <end position="222"/>
    </location>
</feature>
<dbReference type="PROSITE" id="PS52050">
    <property type="entry name" value="WYL"/>
    <property type="match status" value="1"/>
</dbReference>
<dbReference type="InterPro" id="IPR051534">
    <property type="entry name" value="CBASS_pafABC_assoc_protein"/>
</dbReference>
<evidence type="ECO:0000313" key="4">
    <source>
        <dbReference type="Proteomes" id="UP000008461"/>
    </source>
</evidence>
<dbReference type="STRING" id="760192.Halhy_6005"/>
<dbReference type="OrthoDB" id="43316at2"/>
<dbReference type="PANTHER" id="PTHR34580:SF9">
    <property type="entry name" value="SLL5097 PROTEIN"/>
    <property type="match status" value="1"/>
</dbReference>
<dbReference type="Pfam" id="PF25583">
    <property type="entry name" value="WCX"/>
    <property type="match status" value="1"/>
</dbReference>
<name>F4L1D1_HALH1</name>
<evidence type="ECO:0000313" key="3">
    <source>
        <dbReference type="EMBL" id="AEE53828.1"/>
    </source>
</evidence>
<gene>
    <name evidence="3" type="ordered locus">Halhy_6005</name>
</gene>
<keyword evidence="4" id="KW-1185">Reference proteome</keyword>
<dbReference type="EMBL" id="CP002691">
    <property type="protein sequence ID" value="AEE53828.1"/>
    <property type="molecule type" value="Genomic_DNA"/>
</dbReference>
<dbReference type="RefSeq" id="WP_013768355.1">
    <property type="nucleotide sequence ID" value="NC_015510.1"/>
</dbReference>
<evidence type="ECO:0000259" key="1">
    <source>
        <dbReference type="Pfam" id="PF13280"/>
    </source>
</evidence>
<dbReference type="InterPro" id="IPR057727">
    <property type="entry name" value="WCX_dom"/>
</dbReference>
<dbReference type="HOGENOM" id="CLU_041141_6_0_10"/>
<accession>F4L1D1</accession>